<feature type="binding site" evidence="11">
    <location>
        <position position="185"/>
    </location>
    <ligand>
        <name>thiamine diphosphate</name>
        <dbReference type="ChEBI" id="CHEBI:58937"/>
    </ligand>
</feature>
<dbReference type="Pfam" id="PF02780">
    <property type="entry name" value="Transketolase_C"/>
    <property type="match status" value="1"/>
</dbReference>
<organism evidence="13 14">
    <name type="scientific">Candidatus Fervidibacter japonicus</name>
    <dbReference type="NCBI Taxonomy" id="2035412"/>
    <lineage>
        <taxon>Bacteria</taxon>
        <taxon>Candidatus Fervidibacterota</taxon>
        <taxon>Candidatus Fervidibacter</taxon>
    </lineage>
</organism>
<keyword evidence="9 11" id="KW-0414">Isoprene biosynthesis</keyword>
<dbReference type="UniPathway" id="UPA00064">
    <property type="reaction ID" value="UER00091"/>
</dbReference>
<dbReference type="InterPro" id="IPR049557">
    <property type="entry name" value="Transketolase_CS"/>
</dbReference>
<dbReference type="FunFam" id="3.40.50.970:FF:000005">
    <property type="entry name" value="1-deoxy-D-xylulose-5-phosphate synthase"/>
    <property type="match status" value="1"/>
</dbReference>
<keyword evidence="4 11" id="KW-0808">Transferase</keyword>
<proteinExistence type="inferred from homology"/>
<dbReference type="InterPro" id="IPR033248">
    <property type="entry name" value="Transketolase_C"/>
</dbReference>
<feature type="binding site" evidence="11">
    <location>
        <position position="156"/>
    </location>
    <ligand>
        <name>Mg(2+)</name>
        <dbReference type="ChEBI" id="CHEBI:18420"/>
    </ligand>
</feature>
<evidence type="ECO:0000256" key="7">
    <source>
        <dbReference type="ARBA" id="ARBA00022977"/>
    </source>
</evidence>
<dbReference type="GO" id="GO:0016114">
    <property type="term" value="P:terpenoid biosynthetic process"/>
    <property type="evidence" value="ECO:0007669"/>
    <property type="project" value="UniProtKB-UniRule"/>
</dbReference>
<keyword evidence="5 11" id="KW-0479">Metal-binding</keyword>
<dbReference type="GO" id="GO:0005829">
    <property type="term" value="C:cytosol"/>
    <property type="evidence" value="ECO:0007669"/>
    <property type="project" value="TreeGrafter"/>
</dbReference>
<dbReference type="EC" id="2.2.1.7" evidence="11"/>
<dbReference type="PROSITE" id="PS00801">
    <property type="entry name" value="TRANSKETOLASE_1"/>
    <property type="match status" value="1"/>
</dbReference>
<dbReference type="PANTHER" id="PTHR43322:SF5">
    <property type="entry name" value="1-DEOXY-D-XYLULOSE-5-PHOSPHATE SYNTHASE, CHLOROPLASTIC"/>
    <property type="match status" value="1"/>
</dbReference>
<evidence type="ECO:0000256" key="6">
    <source>
        <dbReference type="ARBA" id="ARBA00022842"/>
    </source>
</evidence>
<feature type="binding site" evidence="11">
    <location>
        <position position="185"/>
    </location>
    <ligand>
        <name>Mg(2+)</name>
        <dbReference type="ChEBI" id="CHEBI:18420"/>
    </ligand>
</feature>
<dbReference type="Proteomes" id="UP000236173">
    <property type="component" value="Unassembled WGS sequence"/>
</dbReference>
<feature type="binding site" evidence="11">
    <location>
        <begin position="157"/>
        <end position="158"/>
    </location>
    <ligand>
        <name>thiamine diphosphate</name>
        <dbReference type="ChEBI" id="CHEBI:58937"/>
    </ligand>
</feature>
<evidence type="ECO:0000256" key="9">
    <source>
        <dbReference type="ARBA" id="ARBA00023229"/>
    </source>
</evidence>
<comment type="cofactor">
    <cofactor evidence="11">
        <name>thiamine diphosphate</name>
        <dbReference type="ChEBI" id="CHEBI:58937"/>
    </cofactor>
    <text evidence="11">Binds 1 thiamine pyrophosphate per subunit.</text>
</comment>
<evidence type="ECO:0000256" key="11">
    <source>
        <dbReference type="HAMAP-Rule" id="MF_00315"/>
    </source>
</evidence>
<dbReference type="Gene3D" id="3.40.50.920">
    <property type="match status" value="1"/>
</dbReference>
<dbReference type="FunFam" id="3.40.50.920:FF:000002">
    <property type="entry name" value="1-deoxy-D-xylulose-5-phosphate synthase"/>
    <property type="match status" value="1"/>
</dbReference>
<sequence>MGQLLATLDLPRDLKRLTPDERRQLAQEIRATIVHTVCKNGGHLSSGLGSVEIFIAIHTVFDSPRDKIVLDTGHQGYPHKLLTGRYPVFHTLRQLGGISGFPKRDESEHDCWGVGHGGTGLSAAMGFAMARKHWLNAGVPADDPRVNYRVVCVIGDAALEEGMAWEALHNIGHHKPDMVIVLNDNGMSIAPSVGAVENYLRRHRQLPADWLRKLRSEPHYLQLKRMVEDALSKMGAAGEVTLEIIRHIKNNIKEWLIPPGMLFEELGFTYLGPVDGHNTEVLIECLHEALRIGGPVIIHAVTKKGKGVPYAEADPWKYHTPLFPFDPQTGVILAPEEPVPSYTSVFAQTLIRLAERDQRIVAMTAAMPDGTGLDKFAQKFPERCYDVGMAEQHAVGFAAALAFAGLRPVCAIYSTFLQRAFDQIVHDVCLQRAPVVFAIDRAGLVGQDGHTHHGIFDIAYLRLMPHMVLMMPKDENELQHMVFTALRYEEGPIALRYPRGKAVGVPMDDDLQALPIGKGEWLRDGTDAVIIGIGPIVYAALEAAQRLERDGFSVGVINARFAKPIDKELLTDAVQRASKLVTVEEHTLCGGFGSAVLEALCELGLHHVPVLHIGIHDHFVEHGRVEELRATLKLDANGIYEQVKAWLQQMTGQWSLEAPEATDRQRTTPTGP</sequence>
<keyword evidence="7 11" id="KW-0784">Thiamine biosynthesis</keyword>
<dbReference type="InterPro" id="IPR005477">
    <property type="entry name" value="Dxylulose-5-P_synthase"/>
</dbReference>
<dbReference type="CDD" id="cd07033">
    <property type="entry name" value="TPP_PYR_DXS_TK_like"/>
    <property type="match status" value="1"/>
</dbReference>
<dbReference type="GO" id="GO:0009228">
    <property type="term" value="P:thiamine biosynthetic process"/>
    <property type="evidence" value="ECO:0007669"/>
    <property type="project" value="UniProtKB-UniRule"/>
</dbReference>
<protein>
    <recommendedName>
        <fullName evidence="11">1-deoxy-D-xylulose-5-phosphate synthase</fullName>
        <ecNumber evidence="11">2.2.1.7</ecNumber>
    </recommendedName>
    <alternativeName>
        <fullName evidence="11">1-deoxyxylulose-5-phosphate synthase</fullName>
        <shortName evidence="11">DXP synthase</shortName>
        <shortName evidence="11">DXPS</shortName>
    </alternativeName>
</protein>
<dbReference type="AlphaFoldDB" id="A0A2H5XGC2"/>
<dbReference type="Pfam" id="PF13292">
    <property type="entry name" value="DXP_synthase_N"/>
    <property type="match status" value="1"/>
</dbReference>
<evidence type="ECO:0000259" key="12">
    <source>
        <dbReference type="SMART" id="SM00861"/>
    </source>
</evidence>
<comment type="caution">
    <text evidence="13">The sequence shown here is derived from an EMBL/GenBank/DDBJ whole genome shotgun (WGS) entry which is preliminary data.</text>
</comment>
<dbReference type="PANTHER" id="PTHR43322">
    <property type="entry name" value="1-D-DEOXYXYLULOSE 5-PHOSPHATE SYNTHASE-RELATED"/>
    <property type="match status" value="1"/>
</dbReference>
<evidence type="ECO:0000256" key="10">
    <source>
        <dbReference type="ARBA" id="ARBA00055605"/>
    </source>
</evidence>
<dbReference type="SUPFAM" id="SSF52518">
    <property type="entry name" value="Thiamin diphosphate-binding fold (THDP-binding)"/>
    <property type="match status" value="2"/>
</dbReference>
<evidence type="ECO:0000256" key="3">
    <source>
        <dbReference type="ARBA" id="ARBA00011738"/>
    </source>
</evidence>
<comment type="function">
    <text evidence="10 11">Catalyzes the acyloin condensation reaction between C atoms 2 and 3 of pyruvate and glyceraldehyde 3-phosphate to yield 1-deoxy-D-xylulose-5-phosphate (DXP).</text>
</comment>
<evidence type="ECO:0000256" key="2">
    <source>
        <dbReference type="ARBA" id="ARBA00011081"/>
    </source>
</evidence>
<evidence type="ECO:0000256" key="5">
    <source>
        <dbReference type="ARBA" id="ARBA00022723"/>
    </source>
</evidence>
<dbReference type="SUPFAM" id="SSF52922">
    <property type="entry name" value="TK C-terminal domain-like"/>
    <property type="match status" value="1"/>
</dbReference>
<feature type="binding site" evidence="11">
    <location>
        <position position="74"/>
    </location>
    <ligand>
        <name>thiamine diphosphate</name>
        <dbReference type="ChEBI" id="CHEBI:58937"/>
    </ligand>
</feature>
<dbReference type="Gene3D" id="3.40.50.970">
    <property type="match status" value="2"/>
</dbReference>
<dbReference type="EMBL" id="BEHT01000061">
    <property type="protein sequence ID" value="GBD00225.1"/>
    <property type="molecule type" value="Genomic_DNA"/>
</dbReference>
<name>A0A2H5XGC2_9BACT</name>
<dbReference type="GO" id="GO:0030976">
    <property type="term" value="F:thiamine pyrophosphate binding"/>
    <property type="evidence" value="ECO:0007669"/>
    <property type="project" value="UniProtKB-UniRule"/>
</dbReference>
<dbReference type="SMART" id="SM00861">
    <property type="entry name" value="Transket_pyr"/>
    <property type="match status" value="1"/>
</dbReference>
<dbReference type="GO" id="GO:0008661">
    <property type="term" value="F:1-deoxy-D-xylulose-5-phosphate synthase activity"/>
    <property type="evidence" value="ECO:0007669"/>
    <property type="project" value="UniProtKB-UniRule"/>
</dbReference>
<dbReference type="InterPro" id="IPR009014">
    <property type="entry name" value="Transketo_C/PFOR_II"/>
</dbReference>
<accession>A0A2H5XGC2</accession>
<dbReference type="Pfam" id="PF02779">
    <property type="entry name" value="Transket_pyr"/>
    <property type="match status" value="1"/>
</dbReference>
<evidence type="ECO:0000313" key="14">
    <source>
        <dbReference type="Proteomes" id="UP000236173"/>
    </source>
</evidence>
<feature type="binding site" evidence="11">
    <location>
        <position position="391"/>
    </location>
    <ligand>
        <name>thiamine diphosphate</name>
        <dbReference type="ChEBI" id="CHEBI:58937"/>
    </ligand>
</feature>
<comment type="similarity">
    <text evidence="2 11">Belongs to the transketolase family. DXPS subfamily.</text>
</comment>
<evidence type="ECO:0000256" key="8">
    <source>
        <dbReference type="ARBA" id="ARBA00023052"/>
    </source>
</evidence>
<feature type="domain" description="Transketolase-like pyrimidine-binding" evidence="12">
    <location>
        <begin position="340"/>
        <end position="505"/>
    </location>
</feature>
<dbReference type="GO" id="GO:0000287">
    <property type="term" value="F:magnesium ion binding"/>
    <property type="evidence" value="ECO:0007669"/>
    <property type="project" value="UniProtKB-UniRule"/>
</dbReference>
<comment type="catalytic activity">
    <reaction evidence="11">
        <text>D-glyceraldehyde 3-phosphate + pyruvate + H(+) = 1-deoxy-D-xylulose 5-phosphate + CO2</text>
        <dbReference type="Rhea" id="RHEA:12605"/>
        <dbReference type="ChEBI" id="CHEBI:15361"/>
        <dbReference type="ChEBI" id="CHEBI:15378"/>
        <dbReference type="ChEBI" id="CHEBI:16526"/>
        <dbReference type="ChEBI" id="CHEBI:57792"/>
        <dbReference type="ChEBI" id="CHEBI:59776"/>
        <dbReference type="EC" id="2.2.1.7"/>
    </reaction>
</comment>
<dbReference type="NCBIfam" id="TIGR00204">
    <property type="entry name" value="dxs"/>
    <property type="match status" value="1"/>
</dbReference>
<evidence type="ECO:0000256" key="1">
    <source>
        <dbReference type="ARBA" id="ARBA00004980"/>
    </source>
</evidence>
<comment type="cofactor">
    <cofactor evidence="11">
        <name>Mg(2+)</name>
        <dbReference type="ChEBI" id="CHEBI:18420"/>
    </cofactor>
    <text evidence="11">Binds 1 Mg(2+) ion per subunit.</text>
</comment>
<keyword evidence="6 11" id="KW-0460">Magnesium</keyword>
<reference evidence="14" key="1">
    <citation type="submission" date="2017-09" db="EMBL/GenBank/DDBJ databases">
        <title>Metaegenomics of thermophilic ammonia-oxidizing enrichment culture.</title>
        <authorList>
            <person name="Kato S."/>
            <person name="Suzuki K."/>
        </authorList>
    </citation>
    <scope>NUCLEOTIDE SEQUENCE [LARGE SCALE GENOMIC DNA]</scope>
</reference>
<dbReference type="InterPro" id="IPR029061">
    <property type="entry name" value="THDP-binding"/>
</dbReference>
<dbReference type="InterPro" id="IPR005475">
    <property type="entry name" value="Transketolase-like_Pyr-bd"/>
</dbReference>
<comment type="caution">
    <text evidence="11">Lacks conserved residue(s) required for the propagation of feature annotation.</text>
</comment>
<dbReference type="GO" id="GO:0019288">
    <property type="term" value="P:isopentenyl diphosphate biosynthetic process, methylerythritol 4-phosphate pathway"/>
    <property type="evidence" value="ECO:0007669"/>
    <property type="project" value="TreeGrafter"/>
</dbReference>
<keyword evidence="8 11" id="KW-0786">Thiamine pyrophosphate</keyword>
<comment type="pathway">
    <text evidence="1 11">Metabolic intermediate biosynthesis; 1-deoxy-D-xylulose 5-phosphate biosynthesis; 1-deoxy-D-xylulose 5-phosphate from D-glyceraldehyde 3-phosphate and pyruvate: step 1/1.</text>
</comment>
<dbReference type="HAMAP" id="MF_00315">
    <property type="entry name" value="DXP_synth"/>
    <property type="match status" value="1"/>
</dbReference>
<evidence type="ECO:0000313" key="13">
    <source>
        <dbReference type="EMBL" id="GBD00225.1"/>
    </source>
</evidence>
<dbReference type="CDD" id="cd02007">
    <property type="entry name" value="TPP_DXS"/>
    <property type="match status" value="1"/>
</dbReference>
<dbReference type="NCBIfam" id="NF003933">
    <property type="entry name" value="PRK05444.2-2"/>
    <property type="match status" value="1"/>
</dbReference>
<evidence type="ECO:0000256" key="4">
    <source>
        <dbReference type="ARBA" id="ARBA00022679"/>
    </source>
</evidence>
<gene>
    <name evidence="11 13" type="primary">dxs</name>
    <name evidence="13" type="ORF">HRbin17_02763</name>
</gene>
<comment type="subunit">
    <text evidence="3 11">Homodimer.</text>
</comment>